<organism evidence="2 3">
    <name type="scientific">Pseudotabrizicola algicola</name>
    <dbReference type="NCBI Taxonomy" id="2709381"/>
    <lineage>
        <taxon>Bacteria</taxon>
        <taxon>Pseudomonadati</taxon>
        <taxon>Pseudomonadota</taxon>
        <taxon>Alphaproteobacteria</taxon>
        <taxon>Rhodobacterales</taxon>
        <taxon>Paracoccaceae</taxon>
        <taxon>Pseudotabrizicola</taxon>
    </lineage>
</organism>
<feature type="transmembrane region" description="Helical" evidence="1">
    <location>
        <begin position="84"/>
        <end position="102"/>
    </location>
</feature>
<gene>
    <name evidence="2" type="ORF">G3572_07450</name>
</gene>
<evidence type="ECO:0000313" key="3">
    <source>
        <dbReference type="Proteomes" id="UP000481421"/>
    </source>
</evidence>
<keyword evidence="1" id="KW-0812">Transmembrane</keyword>
<keyword evidence="3" id="KW-1185">Reference proteome</keyword>
<name>A0A6B3RPX5_9RHOB</name>
<dbReference type="Proteomes" id="UP000481421">
    <property type="component" value="Unassembled WGS sequence"/>
</dbReference>
<feature type="transmembrane region" description="Helical" evidence="1">
    <location>
        <begin position="57"/>
        <end position="78"/>
    </location>
</feature>
<dbReference type="Pfam" id="PF06170">
    <property type="entry name" value="DUF983"/>
    <property type="match status" value="1"/>
</dbReference>
<accession>A0A6B3RPX5</accession>
<dbReference type="InterPro" id="IPR009325">
    <property type="entry name" value="DUF983"/>
</dbReference>
<evidence type="ECO:0000313" key="2">
    <source>
        <dbReference type="EMBL" id="NEX46035.1"/>
    </source>
</evidence>
<comment type="caution">
    <text evidence="2">The sequence shown here is derived from an EMBL/GenBank/DDBJ whole genome shotgun (WGS) entry which is preliminary data.</text>
</comment>
<keyword evidence="1" id="KW-1133">Transmembrane helix</keyword>
<reference evidence="2 3" key="1">
    <citation type="submission" date="2020-02" db="EMBL/GenBank/DDBJ databases">
        <title>Rhodobacter algicola sp. nov., isolated from microalga culture.</title>
        <authorList>
            <person name="Park C.-Y."/>
        </authorList>
    </citation>
    <scope>NUCLEOTIDE SEQUENCE [LARGE SCALE GENOMIC DNA]</scope>
    <source>
        <strain evidence="2 3">ETT8</strain>
    </source>
</reference>
<sequence length="121" mass="13434">MMQDDQRHRKPAMLNGLRQRCPNCGEGHLFTSYLKVAPACAVCGQSFAPQRADDGPAYFTILIMCHIAGFMLHFMIVYSELGPWATALLIGGIVLAGSLLMLPRIKGIMIGWQWADRLHGF</sequence>
<protein>
    <submittedName>
        <fullName evidence="2">DUF983 domain-containing protein</fullName>
    </submittedName>
</protein>
<keyword evidence="1" id="KW-0472">Membrane</keyword>
<dbReference type="AlphaFoldDB" id="A0A6B3RPX5"/>
<dbReference type="EMBL" id="JAAIKE010000002">
    <property type="protein sequence ID" value="NEX46035.1"/>
    <property type="molecule type" value="Genomic_DNA"/>
</dbReference>
<proteinExistence type="predicted"/>
<evidence type="ECO:0000256" key="1">
    <source>
        <dbReference type="SAM" id="Phobius"/>
    </source>
</evidence>